<feature type="domain" description="DUF6699" evidence="1">
    <location>
        <begin position="120"/>
        <end position="260"/>
    </location>
</feature>
<dbReference type="EMBL" id="JARJCM010000247">
    <property type="protein sequence ID" value="KAJ7020914.1"/>
    <property type="molecule type" value="Genomic_DNA"/>
</dbReference>
<dbReference type="Pfam" id="PF20415">
    <property type="entry name" value="DUF6699"/>
    <property type="match status" value="1"/>
</dbReference>
<dbReference type="Proteomes" id="UP001218188">
    <property type="component" value="Unassembled WGS sequence"/>
</dbReference>
<dbReference type="InterPro" id="IPR046522">
    <property type="entry name" value="DUF6699"/>
</dbReference>
<evidence type="ECO:0000259" key="1">
    <source>
        <dbReference type="Pfam" id="PF20415"/>
    </source>
</evidence>
<reference evidence="2" key="1">
    <citation type="submission" date="2023-03" db="EMBL/GenBank/DDBJ databases">
        <title>Massive genome expansion in bonnet fungi (Mycena s.s.) driven by repeated elements and novel gene families across ecological guilds.</title>
        <authorList>
            <consortium name="Lawrence Berkeley National Laboratory"/>
            <person name="Harder C.B."/>
            <person name="Miyauchi S."/>
            <person name="Viragh M."/>
            <person name="Kuo A."/>
            <person name="Thoen E."/>
            <person name="Andreopoulos B."/>
            <person name="Lu D."/>
            <person name="Skrede I."/>
            <person name="Drula E."/>
            <person name="Henrissat B."/>
            <person name="Morin E."/>
            <person name="Kohler A."/>
            <person name="Barry K."/>
            <person name="LaButti K."/>
            <person name="Morin E."/>
            <person name="Salamov A."/>
            <person name="Lipzen A."/>
            <person name="Mereny Z."/>
            <person name="Hegedus B."/>
            <person name="Baldrian P."/>
            <person name="Stursova M."/>
            <person name="Weitz H."/>
            <person name="Taylor A."/>
            <person name="Grigoriev I.V."/>
            <person name="Nagy L.G."/>
            <person name="Martin F."/>
            <person name="Kauserud H."/>
        </authorList>
    </citation>
    <scope>NUCLEOTIDE SEQUENCE</scope>
    <source>
        <strain evidence="2">CBHHK200</strain>
    </source>
</reference>
<accession>A0AAD6S490</accession>
<evidence type="ECO:0000313" key="3">
    <source>
        <dbReference type="Proteomes" id="UP001218188"/>
    </source>
</evidence>
<sequence length="274" mass="30604">MCWPRSLCCRCPRPSSFPWPPSLTFGRAPRRPLIAQAAFPSWWVPPHPTPPSAPVIPPLSPPRGNHRHVRFDDGKVPPPIIEDPSVNTSLFLTPTAIACPPAWSHLSPELCSPRGAYPYLDWDIMRFPSTAQRCTSPHSYQTPISFDSPATFPPTQLVTISYADTPILMQWEAQWGPIFARSQGIHPVTVENVLDAIYQYFNQPLSHADRAALSTPAWNMVSDAYYQRIPRSPNLKAYDVSRGALRLDVLNGATKFSGLQLVGRDYLSLMLSAY</sequence>
<protein>
    <recommendedName>
        <fullName evidence="1">DUF6699 domain-containing protein</fullName>
    </recommendedName>
</protein>
<organism evidence="2 3">
    <name type="scientific">Mycena alexandri</name>
    <dbReference type="NCBI Taxonomy" id="1745969"/>
    <lineage>
        <taxon>Eukaryota</taxon>
        <taxon>Fungi</taxon>
        <taxon>Dikarya</taxon>
        <taxon>Basidiomycota</taxon>
        <taxon>Agaricomycotina</taxon>
        <taxon>Agaricomycetes</taxon>
        <taxon>Agaricomycetidae</taxon>
        <taxon>Agaricales</taxon>
        <taxon>Marasmiineae</taxon>
        <taxon>Mycenaceae</taxon>
        <taxon>Mycena</taxon>
    </lineage>
</organism>
<keyword evidence="3" id="KW-1185">Reference proteome</keyword>
<dbReference type="AlphaFoldDB" id="A0AAD6S490"/>
<comment type="caution">
    <text evidence="2">The sequence shown here is derived from an EMBL/GenBank/DDBJ whole genome shotgun (WGS) entry which is preliminary data.</text>
</comment>
<name>A0AAD6S490_9AGAR</name>
<evidence type="ECO:0000313" key="2">
    <source>
        <dbReference type="EMBL" id="KAJ7020914.1"/>
    </source>
</evidence>
<proteinExistence type="predicted"/>
<gene>
    <name evidence="2" type="ORF">C8F04DRAFT_1403268</name>
</gene>